<name>A0ABQ4E6L8_9ACTN</name>
<dbReference type="EMBL" id="BONW01000028">
    <property type="protein sequence ID" value="GIG90369.1"/>
    <property type="molecule type" value="Genomic_DNA"/>
</dbReference>
<keyword evidence="2" id="KW-0812">Transmembrane</keyword>
<sequence length="134" mass="13347">MTIDNGEFDQAGPRHRVPGRSRWRVVPTVLVGLAVLGLPAYAVAAPSPGPGGAGLDVTVEVAPSGSPSPTVGPTPTESPGPTASPTPTRTPAGGSGGNLPRTGWSLVSFFLGGALLLAAGIGLRILARRRPASP</sequence>
<feature type="compositionally biased region" description="Pro residues" evidence="1">
    <location>
        <begin position="70"/>
        <end position="84"/>
    </location>
</feature>
<dbReference type="RefSeq" id="WP_203868800.1">
    <property type="nucleotide sequence ID" value="NZ_BONW01000028.1"/>
</dbReference>
<evidence type="ECO:0000256" key="2">
    <source>
        <dbReference type="SAM" id="Phobius"/>
    </source>
</evidence>
<feature type="transmembrane region" description="Helical" evidence="2">
    <location>
        <begin position="104"/>
        <end position="127"/>
    </location>
</feature>
<keyword evidence="2" id="KW-0472">Membrane</keyword>
<evidence type="ECO:0000256" key="1">
    <source>
        <dbReference type="SAM" id="MobiDB-lite"/>
    </source>
</evidence>
<proteinExistence type="predicted"/>
<protein>
    <recommendedName>
        <fullName evidence="5">Gram-positive cocci surface proteins LPxTG domain-containing protein</fullName>
    </recommendedName>
</protein>
<feature type="region of interest" description="Disordered" evidence="1">
    <location>
        <begin position="47"/>
        <end position="98"/>
    </location>
</feature>
<dbReference type="Proteomes" id="UP000646749">
    <property type="component" value="Unassembled WGS sequence"/>
</dbReference>
<evidence type="ECO:0000313" key="4">
    <source>
        <dbReference type="Proteomes" id="UP000646749"/>
    </source>
</evidence>
<keyword evidence="2" id="KW-1133">Transmembrane helix</keyword>
<comment type="caution">
    <text evidence="3">The sequence shown here is derived from an EMBL/GenBank/DDBJ whole genome shotgun (WGS) entry which is preliminary data.</text>
</comment>
<organism evidence="3 4">
    <name type="scientific">Plantactinospora endophytica</name>
    <dbReference type="NCBI Taxonomy" id="673535"/>
    <lineage>
        <taxon>Bacteria</taxon>
        <taxon>Bacillati</taxon>
        <taxon>Actinomycetota</taxon>
        <taxon>Actinomycetes</taxon>
        <taxon>Micromonosporales</taxon>
        <taxon>Micromonosporaceae</taxon>
        <taxon>Plantactinospora</taxon>
    </lineage>
</organism>
<accession>A0ABQ4E6L8</accession>
<evidence type="ECO:0008006" key="5">
    <source>
        <dbReference type="Google" id="ProtNLM"/>
    </source>
</evidence>
<gene>
    <name evidence="3" type="ORF">Pen02_53050</name>
</gene>
<feature type="transmembrane region" description="Helical" evidence="2">
    <location>
        <begin position="23"/>
        <end position="44"/>
    </location>
</feature>
<keyword evidence="4" id="KW-1185">Reference proteome</keyword>
<reference evidence="3 4" key="1">
    <citation type="submission" date="2021-01" db="EMBL/GenBank/DDBJ databases">
        <title>Whole genome shotgun sequence of Plantactinospora endophytica NBRC 110450.</title>
        <authorList>
            <person name="Komaki H."/>
            <person name="Tamura T."/>
        </authorList>
    </citation>
    <scope>NUCLEOTIDE SEQUENCE [LARGE SCALE GENOMIC DNA]</scope>
    <source>
        <strain evidence="3 4">NBRC 110450</strain>
    </source>
</reference>
<evidence type="ECO:0000313" key="3">
    <source>
        <dbReference type="EMBL" id="GIG90369.1"/>
    </source>
</evidence>